<sequence>MNKLFVLIIGTLLLLALLVSCSGKKEVDSEKTNTNSDDKLEISIMMHFDGIEFPQKGNDVEKEIEEYTKSKLDIQAAPGATFSEKLPAVVASGDMPMVIGMNQFREPYMINALRGDLFWEIGLFLDQFPNLSSINSVIYDNISLDGKTYGLPRVRPLARDIYIYRKDWLDNLGMEEPKTVEEFYEMLYAFSYNDPDQNGKDDTYGMTVEKEGLINRFAPLFGAPNGWEEKDGQFTHTTSTQEYLDGLNFFKKLYDNGLITKDFAVIERSQWEEAFALGKAGVWPDTSNAIVRMYNRIREHEPNVELGAFSLLEGPHGKRVAAGGGHNGIFVFPKSSIKTEEELIQVLSFFEKLQEEPMHTLFKWGVEGKHYDLVDGKPILNESADLHNEVILPYTLPLGIVPAEENALVGDISQLEQLERELPVENEEFAIHNPTTKLISDTQAEKGPQLNTIISDANIKYIMGQLDEKGWKKEIDRWRTSGGDKMAEEYAQEYAKLDK</sequence>
<dbReference type="Gene3D" id="3.40.190.10">
    <property type="entry name" value="Periplasmic binding protein-like II"/>
    <property type="match status" value="2"/>
</dbReference>
<evidence type="ECO:0000256" key="4">
    <source>
        <dbReference type="ARBA" id="ARBA00023139"/>
    </source>
</evidence>
<accession>A0A178A242</accession>
<dbReference type="InterPro" id="IPR050490">
    <property type="entry name" value="Bact_solute-bd_prot1"/>
</dbReference>
<keyword evidence="3" id="KW-0472">Membrane</keyword>
<name>A0A178A242_9BACI</name>
<evidence type="ECO:0000256" key="3">
    <source>
        <dbReference type="ARBA" id="ARBA00023136"/>
    </source>
</evidence>
<dbReference type="RefSeq" id="WP_064467729.1">
    <property type="nucleotide sequence ID" value="NZ_JAGGKH010000007.1"/>
</dbReference>
<dbReference type="InterPro" id="IPR006059">
    <property type="entry name" value="SBP"/>
</dbReference>
<dbReference type="PANTHER" id="PTHR43649">
    <property type="entry name" value="ARABINOSE-BINDING PROTEIN-RELATED"/>
    <property type="match status" value="1"/>
</dbReference>
<dbReference type="STRING" id="217031.ABB05_04595"/>
<dbReference type="Proteomes" id="UP000077881">
    <property type="component" value="Unassembled WGS sequence"/>
</dbReference>
<keyword evidence="2" id="KW-0732">Signal</keyword>
<comment type="caution">
    <text evidence="6">The sequence shown here is derived from an EMBL/GenBank/DDBJ whole genome shotgun (WGS) entry which is preliminary data.</text>
</comment>
<dbReference type="SUPFAM" id="SSF53850">
    <property type="entry name" value="Periplasmic binding protein-like II"/>
    <property type="match status" value="1"/>
</dbReference>
<keyword evidence="5" id="KW-0449">Lipoprotein</keyword>
<evidence type="ECO:0000313" key="7">
    <source>
        <dbReference type="Proteomes" id="UP000077881"/>
    </source>
</evidence>
<keyword evidence="4" id="KW-0564">Palmitate</keyword>
<dbReference type="PROSITE" id="PS51257">
    <property type="entry name" value="PROKAR_LIPOPROTEIN"/>
    <property type="match status" value="1"/>
</dbReference>
<dbReference type="EMBL" id="LDJR01000027">
    <property type="protein sequence ID" value="OAK74174.1"/>
    <property type="molecule type" value="Genomic_DNA"/>
</dbReference>
<dbReference type="Pfam" id="PF01547">
    <property type="entry name" value="SBP_bac_1"/>
    <property type="match status" value="1"/>
</dbReference>
<dbReference type="CDD" id="cd13580">
    <property type="entry name" value="PBP2_AlgQ_like_1"/>
    <property type="match status" value="1"/>
</dbReference>
<gene>
    <name evidence="6" type="ORF">ABB05_04595</name>
</gene>
<evidence type="ECO:0000256" key="5">
    <source>
        <dbReference type="ARBA" id="ARBA00023288"/>
    </source>
</evidence>
<keyword evidence="1" id="KW-1003">Cell membrane</keyword>
<dbReference type="PATRIC" id="fig|217031.6.peg.995"/>
<keyword evidence="7" id="KW-1185">Reference proteome</keyword>
<protein>
    <submittedName>
        <fullName evidence="6">Uncharacterized protein</fullName>
    </submittedName>
</protein>
<dbReference type="AlphaFoldDB" id="A0A178A242"/>
<evidence type="ECO:0000313" key="6">
    <source>
        <dbReference type="EMBL" id="OAK74174.1"/>
    </source>
</evidence>
<evidence type="ECO:0000256" key="2">
    <source>
        <dbReference type="ARBA" id="ARBA00022729"/>
    </source>
</evidence>
<dbReference type="PANTHER" id="PTHR43649:SF33">
    <property type="entry name" value="POLYGALACTURONAN_RHAMNOGALACTURONAN-BINDING PROTEIN YTCQ"/>
    <property type="match status" value="1"/>
</dbReference>
<dbReference type="OrthoDB" id="9787283at2"/>
<reference evidence="6 7" key="1">
    <citation type="submission" date="2015-05" db="EMBL/GenBank/DDBJ databases">
        <title>Comparison of genome.</title>
        <authorList>
            <person name="Zheng Z."/>
            <person name="Sun M."/>
        </authorList>
    </citation>
    <scope>NUCLEOTIDE SEQUENCE [LARGE SCALE GENOMIC DNA]</scope>
    <source>
        <strain evidence="6 7">G25-74</strain>
    </source>
</reference>
<proteinExistence type="predicted"/>
<evidence type="ECO:0000256" key="1">
    <source>
        <dbReference type="ARBA" id="ARBA00022475"/>
    </source>
</evidence>
<organism evidence="6 7">
    <name type="scientific">Lederbergia galactosidilytica</name>
    <dbReference type="NCBI Taxonomy" id="217031"/>
    <lineage>
        <taxon>Bacteria</taxon>
        <taxon>Bacillati</taxon>
        <taxon>Bacillota</taxon>
        <taxon>Bacilli</taxon>
        <taxon>Bacillales</taxon>
        <taxon>Bacillaceae</taxon>
        <taxon>Lederbergia</taxon>
    </lineage>
</organism>